<evidence type="ECO:0000256" key="2">
    <source>
        <dbReference type="ARBA" id="ARBA00023002"/>
    </source>
</evidence>
<dbReference type="SMART" id="SM00822">
    <property type="entry name" value="PKS_KR"/>
    <property type="match status" value="1"/>
</dbReference>
<dbReference type="InterPro" id="IPR051911">
    <property type="entry name" value="SDR_oxidoreductase"/>
</dbReference>
<dbReference type="PROSITE" id="PS00061">
    <property type="entry name" value="ADH_SHORT"/>
    <property type="match status" value="1"/>
</dbReference>
<keyword evidence="2" id="KW-0560">Oxidoreductase</keyword>
<comment type="similarity">
    <text evidence="1">Belongs to the short-chain dehydrogenases/reductases (SDR) family.</text>
</comment>
<evidence type="ECO:0000313" key="4">
    <source>
        <dbReference type="EMBL" id="MFB9885141.1"/>
    </source>
</evidence>
<dbReference type="Gene3D" id="3.40.50.720">
    <property type="entry name" value="NAD(P)-binding Rossmann-like Domain"/>
    <property type="match status" value="1"/>
</dbReference>
<dbReference type="PANTHER" id="PTHR43976:SF16">
    <property type="entry name" value="SHORT-CHAIN DEHYDROGENASE_REDUCTASE FAMILY PROTEIN"/>
    <property type="match status" value="1"/>
</dbReference>
<proteinExistence type="inferred from homology"/>
<dbReference type="InterPro" id="IPR036291">
    <property type="entry name" value="NAD(P)-bd_dom_sf"/>
</dbReference>
<dbReference type="Proteomes" id="UP001589628">
    <property type="component" value="Unassembled WGS sequence"/>
</dbReference>
<evidence type="ECO:0000313" key="5">
    <source>
        <dbReference type="Proteomes" id="UP001589628"/>
    </source>
</evidence>
<feature type="domain" description="Ketoreductase" evidence="3">
    <location>
        <begin position="6"/>
        <end position="185"/>
    </location>
</feature>
<dbReference type="EMBL" id="JBHLZN010000001">
    <property type="protein sequence ID" value="MFB9885141.1"/>
    <property type="molecule type" value="Genomic_DNA"/>
</dbReference>
<dbReference type="InterPro" id="IPR020904">
    <property type="entry name" value="Sc_DH/Rdtase_CS"/>
</dbReference>
<sequence length="283" mass="31869">MNKKQGAILITGCSTGIGLYCAQRLQQEGWQVIASCRQPADVERLRQQGLTCIQLDLNATDTLPLVVQQLQALSQGRLCAIFHNGAYGQPGALEDLPVEALRAQFETNFFAWHELTRLCLPLLRKQPEARLILNSSVLGQVAMPLRGAYVASKYALEGWADTLRLELADTQVKVVLLEPGPIESQFRHNAYAAFRRYLQSSELEKSRFAPTYERMIARLERPAELSGRFTLGPEAVYICLEQALTQANPAQRYAITKPAKWLPWLKRLLPGRWLDRILLRAAD</sequence>
<dbReference type="InterPro" id="IPR002347">
    <property type="entry name" value="SDR_fam"/>
</dbReference>
<dbReference type="PANTHER" id="PTHR43976">
    <property type="entry name" value="SHORT CHAIN DEHYDROGENASE"/>
    <property type="match status" value="1"/>
</dbReference>
<dbReference type="PRINTS" id="PR00081">
    <property type="entry name" value="GDHRDH"/>
</dbReference>
<dbReference type="CDD" id="cd05374">
    <property type="entry name" value="17beta-HSD-like_SDR_c"/>
    <property type="match status" value="1"/>
</dbReference>
<protein>
    <submittedName>
        <fullName evidence="4">SDR family NAD(P)-dependent oxidoreductase</fullName>
    </submittedName>
</protein>
<dbReference type="SUPFAM" id="SSF51735">
    <property type="entry name" value="NAD(P)-binding Rossmann-fold domains"/>
    <property type="match status" value="1"/>
</dbReference>
<accession>A0ABV5Z782</accession>
<dbReference type="Pfam" id="PF00106">
    <property type="entry name" value="adh_short"/>
    <property type="match status" value="1"/>
</dbReference>
<dbReference type="RefSeq" id="WP_027313253.1">
    <property type="nucleotide sequence ID" value="NZ_JBHLZN010000001.1"/>
</dbReference>
<reference evidence="4 5" key="1">
    <citation type="submission" date="2024-09" db="EMBL/GenBank/DDBJ databases">
        <authorList>
            <person name="Sun Q."/>
            <person name="Mori K."/>
        </authorList>
    </citation>
    <scope>NUCLEOTIDE SEQUENCE [LARGE SCALE GENOMIC DNA]</scope>
    <source>
        <strain evidence="4 5">ATCC 51285</strain>
    </source>
</reference>
<gene>
    <name evidence="4" type="ORF">ACFFLH_01770</name>
</gene>
<comment type="caution">
    <text evidence="4">The sequence shown here is derived from an EMBL/GenBank/DDBJ whole genome shotgun (WGS) entry which is preliminary data.</text>
</comment>
<evidence type="ECO:0000256" key="1">
    <source>
        <dbReference type="ARBA" id="ARBA00006484"/>
    </source>
</evidence>
<name>A0ABV5Z782_9GAMM</name>
<evidence type="ECO:0000259" key="3">
    <source>
        <dbReference type="SMART" id="SM00822"/>
    </source>
</evidence>
<dbReference type="InterPro" id="IPR057326">
    <property type="entry name" value="KR_dom"/>
</dbReference>
<keyword evidence="5" id="KW-1185">Reference proteome</keyword>
<organism evidence="4 5">
    <name type="scientific">Balneatrix alpica</name>
    <dbReference type="NCBI Taxonomy" id="75684"/>
    <lineage>
        <taxon>Bacteria</taxon>
        <taxon>Pseudomonadati</taxon>
        <taxon>Pseudomonadota</taxon>
        <taxon>Gammaproteobacteria</taxon>
        <taxon>Oceanospirillales</taxon>
        <taxon>Balneatrichaceae</taxon>
        <taxon>Balneatrix</taxon>
    </lineage>
</organism>